<dbReference type="EMBL" id="UYRU01086786">
    <property type="protein sequence ID" value="VDN35300.1"/>
    <property type="molecule type" value="Genomic_DNA"/>
</dbReference>
<dbReference type="Proteomes" id="UP000281553">
    <property type="component" value="Unassembled WGS sequence"/>
</dbReference>
<accession>A0A3P7N6B8</accession>
<evidence type="ECO:0000256" key="1">
    <source>
        <dbReference type="SAM" id="MobiDB-lite"/>
    </source>
</evidence>
<proteinExistence type="predicted"/>
<sequence length="121" mass="13778">MCALFAEPRSKPKHLEEDDPLDGSITLEDFFNLSCEFECATHPIDGHQSFVEEDEEENEGTGEEEDEEQEDEEEEEEEEESSSGESFLSCSSSSSSSRQITAEEQKRKRERAVIYSRLSNS</sequence>
<gene>
    <name evidence="2" type="ORF">DILT_LOCUS16738</name>
</gene>
<protein>
    <submittedName>
        <fullName evidence="2">Uncharacterized protein</fullName>
    </submittedName>
</protein>
<dbReference type="OrthoDB" id="9978460at2759"/>
<keyword evidence="3" id="KW-1185">Reference proteome</keyword>
<feature type="compositionally biased region" description="Low complexity" evidence="1">
    <location>
        <begin position="83"/>
        <end position="97"/>
    </location>
</feature>
<organism evidence="2 3">
    <name type="scientific">Dibothriocephalus latus</name>
    <name type="common">Fish tapeworm</name>
    <name type="synonym">Diphyllobothrium latum</name>
    <dbReference type="NCBI Taxonomy" id="60516"/>
    <lineage>
        <taxon>Eukaryota</taxon>
        <taxon>Metazoa</taxon>
        <taxon>Spiralia</taxon>
        <taxon>Lophotrochozoa</taxon>
        <taxon>Platyhelminthes</taxon>
        <taxon>Cestoda</taxon>
        <taxon>Eucestoda</taxon>
        <taxon>Diphyllobothriidea</taxon>
        <taxon>Diphyllobothriidae</taxon>
        <taxon>Dibothriocephalus</taxon>
    </lineage>
</organism>
<evidence type="ECO:0000313" key="3">
    <source>
        <dbReference type="Proteomes" id="UP000281553"/>
    </source>
</evidence>
<dbReference type="AlphaFoldDB" id="A0A3P7N6B8"/>
<name>A0A3P7N6B8_DIBLA</name>
<evidence type="ECO:0000313" key="2">
    <source>
        <dbReference type="EMBL" id="VDN35300.1"/>
    </source>
</evidence>
<feature type="region of interest" description="Disordered" evidence="1">
    <location>
        <begin position="43"/>
        <end position="121"/>
    </location>
</feature>
<reference evidence="2 3" key="1">
    <citation type="submission" date="2018-11" db="EMBL/GenBank/DDBJ databases">
        <authorList>
            <consortium name="Pathogen Informatics"/>
        </authorList>
    </citation>
    <scope>NUCLEOTIDE SEQUENCE [LARGE SCALE GENOMIC DNA]</scope>
</reference>
<feature type="region of interest" description="Disordered" evidence="1">
    <location>
        <begin position="1"/>
        <end position="23"/>
    </location>
</feature>
<feature type="compositionally biased region" description="Acidic residues" evidence="1">
    <location>
        <begin position="51"/>
        <end position="82"/>
    </location>
</feature>